<comment type="catalytic activity">
    <reaction evidence="6">
        <text>(R)-lactate + 2 Fe(III)-[cytochrome c] = 2 Fe(II)-[cytochrome c] + pyruvate + 2 H(+)</text>
        <dbReference type="Rhea" id="RHEA:13521"/>
        <dbReference type="Rhea" id="RHEA-COMP:10350"/>
        <dbReference type="Rhea" id="RHEA-COMP:14399"/>
        <dbReference type="ChEBI" id="CHEBI:15361"/>
        <dbReference type="ChEBI" id="CHEBI:15378"/>
        <dbReference type="ChEBI" id="CHEBI:16004"/>
        <dbReference type="ChEBI" id="CHEBI:29033"/>
        <dbReference type="ChEBI" id="CHEBI:29034"/>
        <dbReference type="EC" id="1.1.2.4"/>
    </reaction>
</comment>
<dbReference type="GO" id="GO:0005739">
    <property type="term" value="C:mitochondrion"/>
    <property type="evidence" value="ECO:0007669"/>
    <property type="project" value="TreeGrafter"/>
</dbReference>
<dbReference type="InterPro" id="IPR036318">
    <property type="entry name" value="FAD-bd_PCMH-like_sf"/>
</dbReference>
<name>A0A068SDJ3_9FUNG</name>
<keyword evidence="4" id="KW-0274">FAD</keyword>
<dbReference type="FunFam" id="1.10.45.10:FF:000001">
    <property type="entry name" value="D-lactate dehydrogenase mitochondrial"/>
    <property type="match status" value="1"/>
</dbReference>
<dbReference type="VEuPathDB" id="FungiDB:LCOR_11142.1"/>
<dbReference type="InterPro" id="IPR016167">
    <property type="entry name" value="FAD-bd_PCMH_sub1"/>
</dbReference>
<keyword evidence="3" id="KW-0285">Flavoprotein</keyword>
<dbReference type="SUPFAM" id="SSF55103">
    <property type="entry name" value="FAD-linked oxidases, C-terminal domain"/>
    <property type="match status" value="1"/>
</dbReference>
<evidence type="ECO:0000313" key="9">
    <source>
        <dbReference type="Proteomes" id="UP000027586"/>
    </source>
</evidence>
<dbReference type="InterPro" id="IPR051264">
    <property type="entry name" value="FAD-oxidored/transferase_4"/>
</dbReference>
<dbReference type="Gene3D" id="3.30.43.10">
    <property type="entry name" value="Uridine Diphospho-n-acetylenolpyruvylglucosamine Reductase, domain 2"/>
    <property type="match status" value="1"/>
</dbReference>
<sequence length="523" mass="57855">MFRASILSRQFHTSRSVWRTGPLTPLTSEKLSSLRRSNKFKQLEQRDIDFFRSVLPANNVIHDAESDPAKSSMTPYNADFFNLHRGASSLCLFPTATEQVSEILKYCNKEMLAVVPQGGNTGVSGGANPVFDEIIINTSKMNQIRSFNDISGVAVVDAGVILESLDNFLEPHGYTVPLDLGAKGSCQLGGNVSTNAGGLRLMRFGNLHGNVLGLEVVLPDGTILDNLSTLRKDNTGYDLKQLFIGAEGTLGLVTGVSLLTPRRPSSVNLAMLALDSFDDIQKAFVMAKEDLSEILSAFEFWDDASMNLVKKVTLPDATYPIEAKSKFYALLETQGSRQEHDQEKLDAYLSRVMEADVAHDGVIAQDAKQIQALWQWRETIPEAIVKSGTAMTYDVSMDVKLLYKMVEDAKKHYNDRGLLGDGNVYYNFLGFGHVGDGNLHIMANIKGFDYKVQKDMDRFVYDWAIKHKGSITAEHGVGVAKVGYMEECKSEPQLRLMRAIKHALDPRGIMNPYKVVPGVLEDV</sequence>
<evidence type="ECO:0000256" key="3">
    <source>
        <dbReference type="ARBA" id="ARBA00022630"/>
    </source>
</evidence>
<dbReference type="InterPro" id="IPR016169">
    <property type="entry name" value="FAD-bd_PCMH_sub2"/>
</dbReference>
<evidence type="ECO:0000256" key="2">
    <source>
        <dbReference type="ARBA" id="ARBA00008000"/>
    </source>
</evidence>
<dbReference type="GO" id="GO:0004458">
    <property type="term" value="F:D-lactate dehydrogenase (cytochrome) activity"/>
    <property type="evidence" value="ECO:0007669"/>
    <property type="project" value="UniProtKB-EC"/>
</dbReference>
<reference evidence="8" key="1">
    <citation type="submission" date="2013-08" db="EMBL/GenBank/DDBJ databases">
        <title>Gene expansion shapes genome architecture in the human pathogen Lichtheimia corymbifera: an evolutionary genomics analysis in the ancient terrestrial Mucorales (Mucoromycotina).</title>
        <authorList>
            <person name="Schwartze V.U."/>
            <person name="Winter S."/>
            <person name="Shelest E."/>
            <person name="Marcet-Houben M."/>
            <person name="Horn F."/>
            <person name="Wehner S."/>
            <person name="Hoffmann K."/>
            <person name="Riege K."/>
            <person name="Sammeth M."/>
            <person name="Nowrousian M."/>
            <person name="Valiante V."/>
            <person name="Linde J."/>
            <person name="Jacobsen I.D."/>
            <person name="Marz M."/>
            <person name="Brakhage A.A."/>
            <person name="Gabaldon T."/>
            <person name="Bocker S."/>
            <person name="Voigt K."/>
        </authorList>
    </citation>
    <scope>NUCLEOTIDE SEQUENCE [LARGE SCALE GENOMIC DNA]</scope>
    <source>
        <strain evidence="8">FSU 9682</strain>
    </source>
</reference>
<keyword evidence="5" id="KW-0560">Oxidoreductase</keyword>
<dbReference type="InterPro" id="IPR004113">
    <property type="entry name" value="FAD-bd_oxidored_4_C"/>
</dbReference>
<evidence type="ECO:0000259" key="7">
    <source>
        <dbReference type="PROSITE" id="PS51387"/>
    </source>
</evidence>
<evidence type="ECO:0000256" key="6">
    <source>
        <dbReference type="ARBA" id="ARBA00051436"/>
    </source>
</evidence>
<dbReference type="Gene3D" id="3.30.70.2190">
    <property type="match status" value="1"/>
</dbReference>
<dbReference type="PROSITE" id="PS51387">
    <property type="entry name" value="FAD_PCMH"/>
    <property type="match status" value="1"/>
</dbReference>
<dbReference type="Pfam" id="PF01565">
    <property type="entry name" value="FAD_binding_4"/>
    <property type="match status" value="1"/>
</dbReference>
<comment type="similarity">
    <text evidence="2">Belongs to the FAD-binding oxidoreductase/transferase type 4 family.</text>
</comment>
<evidence type="ECO:0000256" key="5">
    <source>
        <dbReference type="ARBA" id="ARBA00023002"/>
    </source>
</evidence>
<dbReference type="FunFam" id="3.30.465.10:FF:000001">
    <property type="entry name" value="D-2-hydroxyglutarate dehydrogenase, mitochondrial"/>
    <property type="match status" value="1"/>
</dbReference>
<dbReference type="PANTHER" id="PTHR43716">
    <property type="entry name" value="D-2-HYDROXYGLUTARATE DEHYDROGENASE, MITOCHONDRIAL"/>
    <property type="match status" value="1"/>
</dbReference>
<dbReference type="Gene3D" id="3.30.70.2740">
    <property type="match status" value="1"/>
</dbReference>
<dbReference type="Pfam" id="PF02913">
    <property type="entry name" value="FAD-oxidase_C"/>
    <property type="match status" value="1"/>
</dbReference>
<dbReference type="Gene3D" id="3.30.465.10">
    <property type="match status" value="1"/>
</dbReference>
<dbReference type="SUPFAM" id="SSF56176">
    <property type="entry name" value="FAD-binding/transporter-associated domain-like"/>
    <property type="match status" value="1"/>
</dbReference>
<dbReference type="OrthoDB" id="5332616at2759"/>
<dbReference type="InterPro" id="IPR016164">
    <property type="entry name" value="FAD-linked_Oxase-like_C"/>
</dbReference>
<dbReference type="InterPro" id="IPR016166">
    <property type="entry name" value="FAD-bd_PCMH"/>
</dbReference>
<evidence type="ECO:0000256" key="1">
    <source>
        <dbReference type="ARBA" id="ARBA00001974"/>
    </source>
</evidence>
<comment type="caution">
    <text evidence="8">The sequence shown here is derived from an EMBL/GenBank/DDBJ whole genome shotgun (WGS) entry which is preliminary data.</text>
</comment>
<dbReference type="STRING" id="1263082.A0A068SDJ3"/>
<evidence type="ECO:0000313" key="8">
    <source>
        <dbReference type="EMBL" id="CDH60359.1"/>
    </source>
</evidence>
<dbReference type="Proteomes" id="UP000027586">
    <property type="component" value="Unassembled WGS sequence"/>
</dbReference>
<dbReference type="InterPro" id="IPR016171">
    <property type="entry name" value="Vanillyl_alc_oxidase_C-sub2"/>
</dbReference>
<dbReference type="FunFam" id="3.30.43.10:FF:000011">
    <property type="entry name" value="D-lactate dehydrogenase (Cytochrome)"/>
    <property type="match status" value="1"/>
</dbReference>
<evidence type="ECO:0000256" key="4">
    <source>
        <dbReference type="ARBA" id="ARBA00022827"/>
    </source>
</evidence>
<feature type="domain" description="FAD-binding PCMH-type" evidence="7">
    <location>
        <begin position="83"/>
        <end position="263"/>
    </location>
</feature>
<dbReference type="InterPro" id="IPR006094">
    <property type="entry name" value="Oxid_FAD_bind_N"/>
</dbReference>
<dbReference type="EMBL" id="CBTN010000090">
    <property type="protein sequence ID" value="CDH60359.1"/>
    <property type="molecule type" value="Genomic_DNA"/>
</dbReference>
<gene>
    <name evidence="8" type="ORF">LCOR_11142.1</name>
</gene>
<dbReference type="PANTHER" id="PTHR43716:SF1">
    <property type="entry name" value="D-2-HYDROXYGLUTARATE DEHYDROGENASE, MITOCHONDRIAL"/>
    <property type="match status" value="1"/>
</dbReference>
<proteinExistence type="inferred from homology"/>
<dbReference type="AlphaFoldDB" id="A0A068SDJ3"/>
<keyword evidence="9" id="KW-1185">Reference proteome</keyword>
<organism evidence="8 9">
    <name type="scientific">Lichtheimia corymbifera JMRC:FSU:9682</name>
    <dbReference type="NCBI Taxonomy" id="1263082"/>
    <lineage>
        <taxon>Eukaryota</taxon>
        <taxon>Fungi</taxon>
        <taxon>Fungi incertae sedis</taxon>
        <taxon>Mucoromycota</taxon>
        <taxon>Mucoromycotina</taxon>
        <taxon>Mucoromycetes</taxon>
        <taxon>Mucorales</taxon>
        <taxon>Lichtheimiaceae</taxon>
        <taxon>Lichtheimia</taxon>
    </lineage>
</organism>
<comment type="cofactor">
    <cofactor evidence="1">
        <name>FAD</name>
        <dbReference type="ChEBI" id="CHEBI:57692"/>
    </cofactor>
</comment>
<accession>A0A068SDJ3</accession>
<dbReference type="Gene3D" id="1.10.45.10">
    <property type="entry name" value="Vanillyl-alcohol Oxidase, Chain A, domain 4"/>
    <property type="match status" value="1"/>
</dbReference>
<dbReference type="FunFam" id="3.30.70.2190:FF:000001">
    <property type="entry name" value="D-2-hydroxyglutarate dehydrogenase mitochondrial"/>
    <property type="match status" value="1"/>
</dbReference>
<dbReference type="GO" id="GO:0071949">
    <property type="term" value="F:FAD binding"/>
    <property type="evidence" value="ECO:0007669"/>
    <property type="project" value="InterPro"/>
</dbReference>
<protein>
    <submittedName>
        <fullName evidence="8">D-lactate dehydrogenase 2</fullName>
    </submittedName>
</protein>